<dbReference type="InterPro" id="IPR019734">
    <property type="entry name" value="TPR_rpt"/>
</dbReference>
<dbReference type="SMART" id="SM00220">
    <property type="entry name" value="S_TKc"/>
    <property type="match status" value="1"/>
</dbReference>
<protein>
    <submittedName>
        <fullName evidence="8">Protein kinase</fullName>
    </submittedName>
</protein>
<dbReference type="Pfam" id="PF13181">
    <property type="entry name" value="TPR_8"/>
    <property type="match status" value="1"/>
</dbReference>
<dbReference type="InterPro" id="IPR011990">
    <property type="entry name" value="TPR-like_helical_dom_sf"/>
</dbReference>
<dbReference type="PROSITE" id="PS50011">
    <property type="entry name" value="PROTEIN_KINASE_DOM"/>
    <property type="match status" value="1"/>
</dbReference>
<feature type="binding site" evidence="6">
    <location>
        <position position="59"/>
    </location>
    <ligand>
        <name>ATP</name>
        <dbReference type="ChEBI" id="CHEBI:30616"/>
    </ligand>
</feature>
<keyword evidence="5" id="KW-0802">TPR repeat</keyword>
<dbReference type="InterPro" id="IPR011009">
    <property type="entry name" value="Kinase-like_dom_sf"/>
</dbReference>
<dbReference type="PANTHER" id="PTHR43289">
    <property type="entry name" value="MITOGEN-ACTIVATED PROTEIN KINASE KINASE KINASE 20-RELATED"/>
    <property type="match status" value="1"/>
</dbReference>
<evidence type="ECO:0000313" key="8">
    <source>
        <dbReference type="EMBL" id="MBC3933076.1"/>
    </source>
</evidence>
<dbReference type="GO" id="GO:0016301">
    <property type="term" value="F:kinase activity"/>
    <property type="evidence" value="ECO:0007669"/>
    <property type="project" value="UniProtKB-KW"/>
</dbReference>
<evidence type="ECO:0000256" key="3">
    <source>
        <dbReference type="ARBA" id="ARBA00022777"/>
    </source>
</evidence>
<dbReference type="PROSITE" id="PS00107">
    <property type="entry name" value="PROTEIN_KINASE_ATP"/>
    <property type="match status" value="1"/>
</dbReference>
<gene>
    <name evidence="8" type="ORF">H8K43_15465</name>
</gene>
<dbReference type="Gene3D" id="1.25.40.10">
    <property type="entry name" value="Tetratricopeptide repeat domain"/>
    <property type="match status" value="3"/>
</dbReference>
<dbReference type="PANTHER" id="PTHR43289:SF6">
    <property type="entry name" value="SERINE_THREONINE-PROTEIN KINASE NEKL-3"/>
    <property type="match status" value="1"/>
</dbReference>
<evidence type="ECO:0000256" key="2">
    <source>
        <dbReference type="ARBA" id="ARBA00022741"/>
    </source>
</evidence>
<evidence type="ECO:0000256" key="4">
    <source>
        <dbReference type="ARBA" id="ARBA00022840"/>
    </source>
</evidence>
<keyword evidence="4 6" id="KW-0067">ATP-binding</keyword>
<feature type="repeat" description="TPR" evidence="5">
    <location>
        <begin position="658"/>
        <end position="691"/>
    </location>
</feature>
<evidence type="ECO:0000256" key="6">
    <source>
        <dbReference type="PROSITE-ProRule" id="PRU10141"/>
    </source>
</evidence>
<evidence type="ECO:0000313" key="9">
    <source>
        <dbReference type="Proteomes" id="UP000654304"/>
    </source>
</evidence>
<keyword evidence="9" id="KW-1185">Reference proteome</keyword>
<dbReference type="SMART" id="SM00028">
    <property type="entry name" value="TPR"/>
    <property type="match status" value="6"/>
</dbReference>
<dbReference type="Pfam" id="PF13432">
    <property type="entry name" value="TPR_16"/>
    <property type="match status" value="1"/>
</dbReference>
<keyword evidence="3 8" id="KW-0418">Kinase</keyword>
<dbReference type="Pfam" id="PF00069">
    <property type="entry name" value="Pkinase"/>
    <property type="match status" value="1"/>
</dbReference>
<sequence length="745" mass="81940">MQNQPTVTISGASDADNAAQLASQHYYKHYQIEGRLGEGGFGHVFQAWDPKLCRHVAIKQLKIDSQESGPASTKLLKEARLAASLKHAAFVQIFAIEDDVSPAAIVMELVQGKTLKQFMQQGPVSALRAIEWLVQVAAAMQIAHQAGLVHGDLKPSNLMVEASGRVRILDFGLASQDDAQATGSVSYADPQGTIAYMAPERLLGRAADAQADVYALGVMLYEAVAGHRPFPELQGLALAAAHMQSNSDSWSFPPQLETTVVQLILSMTARQPERRIVGMAAVLERMQDLLEHADASGMLARTTVSDTLPVAAPAQLISGQSQILSASWRRYIGIVGVMAVLSLVVWKTYPYLEDNFSLLKPYSEALSMQQGIQAVQLFDRPGNLNKATKHFETILRHNPENAAAMAGIALVYSLRYTSDEKDEIWLSKADASVQHALKLSPNLAIAHAANGFFQMNKGRGKEALEIFDKALSLDVMNCFAWYGKFEALLFLGRLEDARNFAQEGRKRFPNDRLFADSLGTTYYTVGNYTSAEQAFRDSIRLQPDAVNAYANLSATLSAQGRTEDALHVLQQGLQIRSSGRLNTALGFALFQKADYLGAASAFELAVAPDKGNPANYVYWANLADTLLWIPGRKPEARNAYLKARELLMPQLQRAPENVTLLYRMGLYNARLGQKEESVRHMRHALELAPNNGKIHFYACLAYELLGNRQQALVEVKKAVQLGVSLKLIEAEPDLMALRRDPAYLK</sequence>
<accession>A0ABR7A871</accession>
<proteinExistence type="predicted"/>
<dbReference type="InterPro" id="IPR017441">
    <property type="entry name" value="Protein_kinase_ATP_BS"/>
</dbReference>
<evidence type="ECO:0000256" key="1">
    <source>
        <dbReference type="ARBA" id="ARBA00022679"/>
    </source>
</evidence>
<dbReference type="CDD" id="cd14014">
    <property type="entry name" value="STKc_PknB_like"/>
    <property type="match status" value="1"/>
</dbReference>
<organism evidence="8 9">
    <name type="scientific">Undibacterium curvum</name>
    <dbReference type="NCBI Taxonomy" id="2762294"/>
    <lineage>
        <taxon>Bacteria</taxon>
        <taxon>Pseudomonadati</taxon>
        <taxon>Pseudomonadota</taxon>
        <taxon>Betaproteobacteria</taxon>
        <taxon>Burkholderiales</taxon>
        <taxon>Oxalobacteraceae</taxon>
        <taxon>Undibacterium</taxon>
    </lineage>
</organism>
<dbReference type="SUPFAM" id="SSF48452">
    <property type="entry name" value="TPR-like"/>
    <property type="match status" value="2"/>
</dbReference>
<name>A0ABR7A871_9BURK</name>
<dbReference type="EMBL" id="JACOGD010000008">
    <property type="protein sequence ID" value="MBC3933076.1"/>
    <property type="molecule type" value="Genomic_DNA"/>
</dbReference>
<dbReference type="PROSITE" id="PS00108">
    <property type="entry name" value="PROTEIN_KINASE_ST"/>
    <property type="match status" value="1"/>
</dbReference>
<feature type="repeat" description="TPR" evidence="5">
    <location>
        <begin position="512"/>
        <end position="545"/>
    </location>
</feature>
<dbReference type="PROSITE" id="PS50005">
    <property type="entry name" value="TPR"/>
    <property type="match status" value="2"/>
</dbReference>
<dbReference type="Proteomes" id="UP000654304">
    <property type="component" value="Unassembled WGS sequence"/>
</dbReference>
<dbReference type="Gene3D" id="3.30.200.20">
    <property type="entry name" value="Phosphorylase Kinase, domain 1"/>
    <property type="match status" value="1"/>
</dbReference>
<keyword evidence="2 6" id="KW-0547">Nucleotide-binding</keyword>
<keyword evidence="1" id="KW-0808">Transferase</keyword>
<comment type="caution">
    <text evidence="8">The sequence shown here is derived from an EMBL/GenBank/DDBJ whole genome shotgun (WGS) entry which is preliminary data.</text>
</comment>
<evidence type="ECO:0000256" key="5">
    <source>
        <dbReference type="PROSITE-ProRule" id="PRU00339"/>
    </source>
</evidence>
<dbReference type="InterPro" id="IPR000719">
    <property type="entry name" value="Prot_kinase_dom"/>
</dbReference>
<reference evidence="8 9" key="1">
    <citation type="submission" date="2020-08" db="EMBL/GenBank/DDBJ databases">
        <title>Novel species isolated from subtropical streams in China.</title>
        <authorList>
            <person name="Lu H."/>
        </authorList>
    </citation>
    <scope>NUCLEOTIDE SEQUENCE [LARGE SCALE GENOMIC DNA]</scope>
    <source>
        <strain evidence="8 9">CY22W</strain>
    </source>
</reference>
<dbReference type="Gene3D" id="1.10.510.10">
    <property type="entry name" value="Transferase(Phosphotransferase) domain 1"/>
    <property type="match status" value="1"/>
</dbReference>
<feature type="domain" description="Protein kinase" evidence="7">
    <location>
        <begin position="30"/>
        <end position="290"/>
    </location>
</feature>
<dbReference type="SUPFAM" id="SSF56112">
    <property type="entry name" value="Protein kinase-like (PK-like)"/>
    <property type="match status" value="1"/>
</dbReference>
<dbReference type="RefSeq" id="WP_186904661.1">
    <property type="nucleotide sequence ID" value="NZ_JACOGD010000008.1"/>
</dbReference>
<dbReference type="InterPro" id="IPR008271">
    <property type="entry name" value="Ser/Thr_kinase_AS"/>
</dbReference>
<evidence type="ECO:0000259" key="7">
    <source>
        <dbReference type="PROSITE" id="PS50011"/>
    </source>
</evidence>